<evidence type="ECO:0000313" key="1">
    <source>
        <dbReference type="EMBL" id="CAJ0567076.1"/>
    </source>
</evidence>
<gene>
    <name evidence="1" type="ORF">MSPICULIGERA_LOCUS5643</name>
</gene>
<protein>
    <submittedName>
        <fullName evidence="1">Uncharacterized protein</fullName>
    </submittedName>
</protein>
<dbReference type="Proteomes" id="UP001177023">
    <property type="component" value="Unassembled WGS sequence"/>
</dbReference>
<dbReference type="EMBL" id="CATQJA010001403">
    <property type="protein sequence ID" value="CAJ0567076.1"/>
    <property type="molecule type" value="Genomic_DNA"/>
</dbReference>
<proteinExistence type="predicted"/>
<organism evidence="1 2">
    <name type="scientific">Mesorhabditis spiculigera</name>
    <dbReference type="NCBI Taxonomy" id="96644"/>
    <lineage>
        <taxon>Eukaryota</taxon>
        <taxon>Metazoa</taxon>
        <taxon>Ecdysozoa</taxon>
        <taxon>Nematoda</taxon>
        <taxon>Chromadorea</taxon>
        <taxon>Rhabditida</taxon>
        <taxon>Rhabditina</taxon>
        <taxon>Rhabditomorpha</taxon>
        <taxon>Rhabditoidea</taxon>
        <taxon>Rhabditidae</taxon>
        <taxon>Mesorhabditinae</taxon>
        <taxon>Mesorhabditis</taxon>
    </lineage>
</organism>
<sequence length="103" mass="11661">MILHSEEKYLLPTLSVPHQLFERISYFGEKYPTAIALVIDSTTGEICGPMVEGELRLRGPTIMRGRVIIYWLTGKKPESILTVSHHSIESRPRNRSPRAMAAI</sequence>
<dbReference type="AlphaFoldDB" id="A0AA36CEV6"/>
<dbReference type="Gene3D" id="2.30.38.10">
    <property type="entry name" value="Luciferase, Domain 3"/>
    <property type="match status" value="1"/>
</dbReference>
<keyword evidence="2" id="KW-1185">Reference proteome</keyword>
<comment type="caution">
    <text evidence="1">The sequence shown here is derived from an EMBL/GenBank/DDBJ whole genome shotgun (WGS) entry which is preliminary data.</text>
</comment>
<reference evidence="1" key="1">
    <citation type="submission" date="2023-06" db="EMBL/GenBank/DDBJ databases">
        <authorList>
            <person name="Delattre M."/>
        </authorList>
    </citation>
    <scope>NUCLEOTIDE SEQUENCE</scope>
    <source>
        <strain evidence="1">AF72</strain>
    </source>
</reference>
<accession>A0AA36CEV6</accession>
<name>A0AA36CEV6_9BILA</name>
<evidence type="ECO:0000313" key="2">
    <source>
        <dbReference type="Proteomes" id="UP001177023"/>
    </source>
</evidence>
<feature type="non-terminal residue" evidence="1">
    <location>
        <position position="103"/>
    </location>
</feature>